<accession>A0A2D0KP39</accession>
<dbReference type="Gene3D" id="3.40.50.12780">
    <property type="entry name" value="N-terminal domain of ligase-like"/>
    <property type="match status" value="1"/>
</dbReference>
<evidence type="ECO:0000313" key="7">
    <source>
        <dbReference type="Proteomes" id="UP000222366"/>
    </source>
</evidence>
<dbReference type="Pfam" id="PF00501">
    <property type="entry name" value="AMP-binding"/>
    <property type="match status" value="1"/>
</dbReference>
<feature type="domain" description="Condensation" evidence="4">
    <location>
        <begin position="495"/>
        <end position="879"/>
    </location>
</feature>
<dbReference type="InterPro" id="IPR000873">
    <property type="entry name" value="AMP-dep_synth/lig_dom"/>
</dbReference>
<dbReference type="Pfam" id="PF00668">
    <property type="entry name" value="Condensation"/>
    <property type="match status" value="2"/>
</dbReference>
<dbReference type="Gene3D" id="3.30.559.30">
    <property type="entry name" value="Nonribosomal peptide synthetase, condensation domain"/>
    <property type="match status" value="2"/>
</dbReference>
<dbReference type="Gene3D" id="3.30.559.10">
    <property type="entry name" value="Chloramphenicol acetyltransferase-like domain"/>
    <property type="match status" value="2"/>
</dbReference>
<gene>
    <name evidence="6" type="ORF">Xsto_02181</name>
</gene>
<dbReference type="PANTHER" id="PTHR45527">
    <property type="entry name" value="NONRIBOSOMAL PEPTIDE SYNTHETASE"/>
    <property type="match status" value="1"/>
</dbReference>
<dbReference type="PROSITE" id="PS00455">
    <property type="entry name" value="AMP_BINDING"/>
    <property type="match status" value="1"/>
</dbReference>
<comment type="pathway">
    <text evidence="1">Siderophore biosynthesis.</text>
</comment>
<sequence length="1505" mass="167242">MQAAYWVGRHVQADLGGVAAHLYAEFDGDDIEVSRFKQALERVCSLHPMLRLCVDAEGLQSVTSFSESLLPEVEDFRGLSEQEAEKLLLVKRTKWTHQKLDLSSGQASRFSLSLLNDGKFRLHIDTDMIAVDPSSFRVLMEDLAIFYDNPDQPAPVVASYFEWCDQLRTDPHLKAARERDRIWWRSRIPHIPPAPALPINKTPPDQVHSHRLAAWLQPDERQALKRLARIHKITMSSLMLGLFSIILGKHTGDKRFRLNVPMFWRSPHVDNVERIVGDFSNVLILGVDINGAESPADLSQQLSEQLTDLLAHSAYPGVNLMRDLSRHHGATQLTPVVFTAALDMPGEELLSDRVKQAFGSMNWVISQGPQVALDAQVASADGGILINWDIRLDILPEAWITSMFDNFVSFVREIATHPQQFDEAIQFSSNNVAALSSIIRRKPADSTAQIDLKNNIGLKNNMEKIDNTEKPLTALQLAYLLGRRAELPLGGVAMQEFREYRGSMELARLRNNLEDMVQRHESLRTRIDAKRLVQYVCADADINLHQVDLSAMSREDALCHVENHREEYAHALCNLERSPWDITLFRLPECRLPKNQSEKEELVAFIRFDALILDGRSIAALMVELFEGKVSLVADTSASLNDDDISEKRKIDEAYWKAKLEAVSSAPRLPWIKPLVQIGTSRYARQSLIVAREDYAAVSKAGTKQTLFKNSTIMALVLEVLSHWSEEKNLSIGIPVAPQISGVLCNRSSFIVVNWNAEQGNLSERASTLQNDVMEGIEHLAFSGIDITRMLVEKNGASPVLPVVITNGLSWPVSGQDSGMQVHSGLTQTPQVAMDIRFSTNADKELVFDIDYATAAIEPTFIQDILQALSKAIQAIVSSGVFILSAQNIIDTDHYRLNGVEADFHCGQFLSRIAANIFDNKNTKTALICGDRHISYADLGHDVRRIMSAFREKGLSEGSVVALCLHRGPEHTAVTLACALTGVIWVPIDADSPSERLHYLLENCHPDLVVTTKREGIEHPAEMPETLLSAEPLAELPLPLDALSSSEAPAYYLYTSGTTGRPKCVVLSNKSTSNVITSTLKEWSVTHQDVFISVTPLHHDMSVFDVLGCLTAGATLVLPAVGEEKDALCWNQLVARHKVTLWCSVPAILEMLLACRQGDELKSLRLIAQGGDYIKPAVIGNLRTLLPAVRLISLGGPTETTIWSIWHEIGQDDISQIPYGKPLPANSYFLLNECGSHCPVGVTGLMHTAGVNVALGYLENGKLTQTNFVTIRDTNGEDIRAFRTGDHGHYRHDGIIVFDSRVNGYVKVRGVRISLPDIENELVRHPSVKHILVVNYGDEMHGETSIGVLYVPLKEDALSGAELRKYASQCLPPSHIPTRFAQVTELPLSPNGKPDRPKARSLLMESVHEASTIRQDPSPERQAEIEETGVKKKVLEIYLDVLGKSQDSHFDGSSDFISMGLRPQHLKIISVRISEEFAIDVSLPQLLRCRNAAEVEQQLNASLRF</sequence>
<feature type="domain" description="AMP-binding enzyme C-terminal" evidence="5">
    <location>
        <begin position="1318"/>
        <end position="1393"/>
    </location>
</feature>
<dbReference type="GO" id="GO:0016874">
    <property type="term" value="F:ligase activity"/>
    <property type="evidence" value="ECO:0007669"/>
    <property type="project" value="UniProtKB-KW"/>
</dbReference>
<evidence type="ECO:0000256" key="1">
    <source>
        <dbReference type="ARBA" id="ARBA00004924"/>
    </source>
</evidence>
<dbReference type="InterPro" id="IPR042099">
    <property type="entry name" value="ANL_N_sf"/>
</dbReference>
<dbReference type="InterPro" id="IPR045851">
    <property type="entry name" value="AMP-bd_C_sf"/>
</dbReference>
<dbReference type="GO" id="GO:0043041">
    <property type="term" value="P:amino acid activation for nonribosomal peptide biosynthetic process"/>
    <property type="evidence" value="ECO:0007669"/>
    <property type="project" value="TreeGrafter"/>
</dbReference>
<dbReference type="Proteomes" id="UP000222366">
    <property type="component" value="Unassembled WGS sequence"/>
</dbReference>
<dbReference type="Gene3D" id="3.30.300.30">
    <property type="match status" value="1"/>
</dbReference>
<dbReference type="GO" id="GO:0005737">
    <property type="term" value="C:cytoplasm"/>
    <property type="evidence" value="ECO:0007669"/>
    <property type="project" value="TreeGrafter"/>
</dbReference>
<dbReference type="PANTHER" id="PTHR45527:SF10">
    <property type="entry name" value="PYOCHELIN SYNTHASE PCHF"/>
    <property type="match status" value="1"/>
</dbReference>
<evidence type="ECO:0000313" key="6">
    <source>
        <dbReference type="EMBL" id="PHM65200.1"/>
    </source>
</evidence>
<evidence type="ECO:0000256" key="2">
    <source>
        <dbReference type="ARBA" id="ARBA00022598"/>
    </source>
</evidence>
<dbReference type="InterPro" id="IPR010071">
    <property type="entry name" value="AA_adenyl_dom"/>
</dbReference>
<comment type="caution">
    <text evidence="6">The sequence shown here is derived from an EMBL/GenBank/DDBJ whole genome shotgun (WGS) entry which is preliminary data.</text>
</comment>
<dbReference type="CDD" id="cd19535">
    <property type="entry name" value="Cyc_NRPS"/>
    <property type="match status" value="1"/>
</dbReference>
<dbReference type="InterPro" id="IPR025110">
    <property type="entry name" value="AMP-bd_C"/>
</dbReference>
<evidence type="ECO:0000259" key="3">
    <source>
        <dbReference type="Pfam" id="PF00501"/>
    </source>
</evidence>
<evidence type="ECO:0000259" key="4">
    <source>
        <dbReference type="Pfam" id="PF00668"/>
    </source>
</evidence>
<dbReference type="InterPro" id="IPR020845">
    <property type="entry name" value="AMP-binding_CS"/>
</dbReference>
<dbReference type="NCBIfam" id="TIGR01733">
    <property type="entry name" value="AA-adenyl-dom"/>
    <property type="match status" value="1"/>
</dbReference>
<dbReference type="SUPFAM" id="SSF52777">
    <property type="entry name" value="CoA-dependent acyltransferases"/>
    <property type="match status" value="4"/>
</dbReference>
<keyword evidence="2" id="KW-0436">Ligase</keyword>
<dbReference type="Pfam" id="PF13193">
    <property type="entry name" value="AMP-binding_C"/>
    <property type="match status" value="1"/>
</dbReference>
<evidence type="ECO:0000259" key="5">
    <source>
        <dbReference type="Pfam" id="PF13193"/>
    </source>
</evidence>
<dbReference type="InterPro" id="IPR057737">
    <property type="entry name" value="Condensation_MtbB-like"/>
</dbReference>
<reference evidence="6 7" key="1">
    <citation type="journal article" date="2017" name="Nat. Microbiol.">
        <title>Natural product diversity associated with the nematode symbionts Photorhabdus and Xenorhabdus.</title>
        <authorList>
            <person name="Tobias N.J."/>
            <person name="Wolff H."/>
            <person name="Djahanschiri B."/>
            <person name="Grundmann F."/>
            <person name="Kronenwerth M."/>
            <person name="Shi Y.M."/>
            <person name="Simonyi S."/>
            <person name="Grun P."/>
            <person name="Shapiro-Ilan D."/>
            <person name="Pidot S.J."/>
            <person name="Stinear T.P."/>
            <person name="Ebersberger I."/>
            <person name="Bode H.B."/>
        </authorList>
    </citation>
    <scope>NUCLEOTIDE SEQUENCE [LARGE SCALE GENOMIC DNA]</scope>
    <source>
        <strain evidence="6 7">DSM 17904</strain>
    </source>
</reference>
<proteinExistence type="predicted"/>
<dbReference type="SUPFAM" id="SSF56801">
    <property type="entry name" value="Acetyl-CoA synthetase-like"/>
    <property type="match status" value="1"/>
</dbReference>
<dbReference type="InterPro" id="IPR023213">
    <property type="entry name" value="CAT-like_dom_sf"/>
</dbReference>
<dbReference type="InterPro" id="IPR001242">
    <property type="entry name" value="Condensation_dom"/>
</dbReference>
<organism evidence="6 7">
    <name type="scientific">Xenorhabdus stockiae</name>
    <dbReference type="NCBI Taxonomy" id="351614"/>
    <lineage>
        <taxon>Bacteria</taxon>
        <taxon>Pseudomonadati</taxon>
        <taxon>Pseudomonadota</taxon>
        <taxon>Gammaproteobacteria</taxon>
        <taxon>Enterobacterales</taxon>
        <taxon>Morganellaceae</taxon>
        <taxon>Xenorhabdus</taxon>
    </lineage>
</organism>
<feature type="domain" description="Condensation" evidence="4">
    <location>
        <begin position="30"/>
        <end position="428"/>
    </location>
</feature>
<dbReference type="GO" id="GO:0031177">
    <property type="term" value="F:phosphopantetheine binding"/>
    <property type="evidence" value="ECO:0007669"/>
    <property type="project" value="TreeGrafter"/>
</dbReference>
<protein>
    <submittedName>
        <fullName evidence="6">Non-ribosomal peptide synthetase BasA/D</fullName>
    </submittedName>
</protein>
<dbReference type="EMBL" id="NJAJ01000018">
    <property type="protein sequence ID" value="PHM65200.1"/>
    <property type="molecule type" value="Genomic_DNA"/>
</dbReference>
<name>A0A2D0KP39_9GAMM</name>
<keyword evidence="7" id="KW-1185">Reference proteome</keyword>
<dbReference type="GO" id="GO:0044550">
    <property type="term" value="P:secondary metabolite biosynthetic process"/>
    <property type="evidence" value="ECO:0007669"/>
    <property type="project" value="TreeGrafter"/>
</dbReference>
<feature type="domain" description="AMP-dependent synthetase/ligase" evidence="3">
    <location>
        <begin position="921"/>
        <end position="1258"/>
    </location>
</feature>